<evidence type="ECO:0000256" key="6">
    <source>
        <dbReference type="SAM" id="MobiDB-lite"/>
    </source>
</evidence>
<feature type="region of interest" description="Disordered" evidence="6">
    <location>
        <begin position="610"/>
        <end position="630"/>
    </location>
</feature>
<dbReference type="GO" id="GO:0008270">
    <property type="term" value="F:zinc ion binding"/>
    <property type="evidence" value="ECO:0007669"/>
    <property type="project" value="InterPro"/>
</dbReference>
<proteinExistence type="predicted"/>
<accession>A0A2I2GKE8</accession>
<dbReference type="SUPFAM" id="SSF57701">
    <property type="entry name" value="Zn2/Cys6 DNA-binding domain"/>
    <property type="match status" value="1"/>
</dbReference>
<evidence type="ECO:0000313" key="8">
    <source>
        <dbReference type="EMBL" id="PLB53363.1"/>
    </source>
</evidence>
<evidence type="ECO:0000313" key="9">
    <source>
        <dbReference type="Proteomes" id="UP000234275"/>
    </source>
</evidence>
<dbReference type="AlphaFoldDB" id="A0A2I2GKE8"/>
<gene>
    <name evidence="8" type="ORF">P170DRAFT_508005</name>
</gene>
<comment type="caution">
    <text evidence="8">The sequence shown here is derived from an EMBL/GenBank/DDBJ whole genome shotgun (WGS) entry which is preliminary data.</text>
</comment>
<keyword evidence="4" id="KW-0804">Transcription</keyword>
<protein>
    <recommendedName>
        <fullName evidence="7">Zn(2)-C6 fungal-type domain-containing protein</fullName>
    </recommendedName>
</protein>
<dbReference type="InterPro" id="IPR036864">
    <property type="entry name" value="Zn2-C6_fun-type_DNA-bd_sf"/>
</dbReference>
<dbReference type="PANTHER" id="PTHR47840:SF1">
    <property type="entry name" value="ZN(II)2CYS6 TRANSCRIPTION FACTOR (EUROFUNG)"/>
    <property type="match status" value="1"/>
</dbReference>
<dbReference type="InterPro" id="IPR007219">
    <property type="entry name" value="XnlR_reg_dom"/>
</dbReference>
<keyword evidence="1" id="KW-0479">Metal-binding</keyword>
<dbReference type="GO" id="GO:0003677">
    <property type="term" value="F:DNA binding"/>
    <property type="evidence" value="ECO:0007669"/>
    <property type="project" value="UniProtKB-KW"/>
</dbReference>
<keyword evidence="5" id="KW-0539">Nucleus</keyword>
<dbReference type="GeneID" id="36562233"/>
<dbReference type="STRING" id="1392250.A0A2I2GKE8"/>
<sequence>MSFHDVPPPTDETPAKRRKIRKGTSSCWECKRRKTRCTFASAQDGVCVGCQGRGTTCVSQEFPEIVAPSKRGRQMGNRIERVEAMIDRLVSGSGGEGVVVDGGDVGEAPTVFTRDDEPNRVLALIDGAVEEPVGANDGGPSVEVDQGPQGSGRAVPSGKSRYARLSQTLYDALPSKEDLDILWKAGAHASIHFHQVMMTPYPEMEKNDLDSSDTQDIPGPDTHPVLLAHYFFRITTVLQYLDPESHGQLKEMSESPRDMMNRLADTAISLVTTHDELLGTVEDLESVMMEGIYQANCGNLRRAWIAFRRAMGLAQLMGMHRAKCPPLKVIDPQAHRKFNAQLLWYRIVHADRFFCLMMGLPQGSQDRSMASEAALKNDTPIGRLERIHCAIASRILERNDSDPGSYSFSTTQEIDHQLQEAAKTMPSKWWLAPNLAAAASAAGTDKKAVFWEMLRLVNQLYHFNLLNQLHLPFMLRFTAAERRLDYSQTTCVNASREVLSRFISFRSFNRVAYCCRAVDFFALTAALILLLAHLDGHRRRHAPQAEDPQSTNGNTRGDLNFLAHQRLSDRAMMEQVVENMDQIGRVSMDAVSERSAGLLRRLLAMEADAAEGKPYSTQSERISDNPPEEQDELDVVRICIPYFGTVRVAREGVISKETPPGMWTPAIDPEVDAGRPLEHETGVNSDPLASVPHVPEIQSQFQAFDGIPQHEPMPTYVPQQRLVNEFYPGMTAGTDAWAFQGVDMAFFDSLMQGSMRDIPDWGEETILN</sequence>
<dbReference type="PANTHER" id="PTHR47840">
    <property type="entry name" value="ZN(II)2CYS6 TRANSCRIPTION FACTOR (EUROFUNG)-RELATED"/>
    <property type="match status" value="1"/>
</dbReference>
<dbReference type="SMART" id="SM00906">
    <property type="entry name" value="Fungal_trans"/>
    <property type="match status" value="1"/>
</dbReference>
<feature type="region of interest" description="Disordered" evidence="6">
    <location>
        <begin position="131"/>
        <end position="160"/>
    </location>
</feature>
<dbReference type="GO" id="GO:0006351">
    <property type="term" value="P:DNA-templated transcription"/>
    <property type="evidence" value="ECO:0007669"/>
    <property type="project" value="InterPro"/>
</dbReference>
<organism evidence="8 9">
    <name type="scientific">Aspergillus steynii IBT 23096</name>
    <dbReference type="NCBI Taxonomy" id="1392250"/>
    <lineage>
        <taxon>Eukaryota</taxon>
        <taxon>Fungi</taxon>
        <taxon>Dikarya</taxon>
        <taxon>Ascomycota</taxon>
        <taxon>Pezizomycotina</taxon>
        <taxon>Eurotiomycetes</taxon>
        <taxon>Eurotiomycetidae</taxon>
        <taxon>Eurotiales</taxon>
        <taxon>Aspergillaceae</taxon>
        <taxon>Aspergillus</taxon>
        <taxon>Aspergillus subgen. Circumdati</taxon>
    </lineage>
</organism>
<dbReference type="Pfam" id="PF00172">
    <property type="entry name" value="Zn_clus"/>
    <property type="match status" value="1"/>
</dbReference>
<dbReference type="PROSITE" id="PS00463">
    <property type="entry name" value="ZN2_CY6_FUNGAL_1"/>
    <property type="match status" value="1"/>
</dbReference>
<evidence type="ECO:0000256" key="5">
    <source>
        <dbReference type="ARBA" id="ARBA00023242"/>
    </source>
</evidence>
<keyword evidence="2" id="KW-0805">Transcription regulation</keyword>
<dbReference type="CDD" id="cd00067">
    <property type="entry name" value="GAL4"/>
    <property type="match status" value="1"/>
</dbReference>
<dbReference type="GO" id="GO:0000981">
    <property type="term" value="F:DNA-binding transcription factor activity, RNA polymerase II-specific"/>
    <property type="evidence" value="ECO:0007669"/>
    <property type="project" value="InterPro"/>
</dbReference>
<dbReference type="GO" id="GO:0009893">
    <property type="term" value="P:positive regulation of metabolic process"/>
    <property type="evidence" value="ECO:0007669"/>
    <property type="project" value="UniProtKB-ARBA"/>
</dbReference>
<name>A0A2I2GKE8_9EURO</name>
<feature type="domain" description="Zn(2)-C6 fungal-type" evidence="7">
    <location>
        <begin position="26"/>
        <end position="57"/>
    </location>
</feature>
<keyword evidence="9" id="KW-1185">Reference proteome</keyword>
<evidence type="ECO:0000259" key="7">
    <source>
        <dbReference type="PROSITE" id="PS00463"/>
    </source>
</evidence>
<dbReference type="VEuPathDB" id="FungiDB:P170DRAFT_508005"/>
<dbReference type="OrthoDB" id="5392779at2759"/>
<reference evidence="8 9" key="1">
    <citation type="submission" date="2016-12" db="EMBL/GenBank/DDBJ databases">
        <title>The genomes of Aspergillus section Nigri reveals drivers in fungal speciation.</title>
        <authorList>
            <consortium name="DOE Joint Genome Institute"/>
            <person name="Vesth T.C."/>
            <person name="Nybo J."/>
            <person name="Theobald S."/>
            <person name="Brandl J."/>
            <person name="Frisvad J.C."/>
            <person name="Nielsen K.F."/>
            <person name="Lyhne E.K."/>
            <person name="Kogle M.E."/>
            <person name="Kuo A."/>
            <person name="Riley R."/>
            <person name="Clum A."/>
            <person name="Nolan M."/>
            <person name="Lipzen A."/>
            <person name="Salamov A."/>
            <person name="Henrissat B."/>
            <person name="Wiebenga A."/>
            <person name="De Vries R.P."/>
            <person name="Grigoriev I.V."/>
            <person name="Mortensen U.H."/>
            <person name="Andersen M.R."/>
            <person name="Baker S.E."/>
        </authorList>
    </citation>
    <scope>NUCLEOTIDE SEQUENCE [LARGE SCALE GENOMIC DNA]</scope>
    <source>
        <strain evidence="8 9">IBT 23096</strain>
    </source>
</reference>
<evidence type="ECO:0000256" key="4">
    <source>
        <dbReference type="ARBA" id="ARBA00023163"/>
    </source>
</evidence>
<dbReference type="Gene3D" id="4.10.240.10">
    <property type="entry name" value="Zn(2)-C6 fungal-type DNA-binding domain"/>
    <property type="match status" value="1"/>
</dbReference>
<evidence type="ECO:0000256" key="1">
    <source>
        <dbReference type="ARBA" id="ARBA00022723"/>
    </source>
</evidence>
<dbReference type="EMBL" id="MSFO01000002">
    <property type="protein sequence ID" value="PLB53363.1"/>
    <property type="molecule type" value="Genomic_DNA"/>
</dbReference>
<keyword evidence="3" id="KW-0238">DNA-binding</keyword>
<evidence type="ECO:0000256" key="3">
    <source>
        <dbReference type="ARBA" id="ARBA00023125"/>
    </source>
</evidence>
<dbReference type="CDD" id="cd12148">
    <property type="entry name" value="fungal_TF_MHR"/>
    <property type="match status" value="1"/>
</dbReference>
<dbReference type="InterPro" id="IPR001138">
    <property type="entry name" value="Zn2Cys6_DnaBD"/>
</dbReference>
<dbReference type="Proteomes" id="UP000234275">
    <property type="component" value="Unassembled WGS sequence"/>
</dbReference>
<evidence type="ECO:0000256" key="2">
    <source>
        <dbReference type="ARBA" id="ARBA00023015"/>
    </source>
</evidence>
<dbReference type="RefSeq" id="XP_024708665.1">
    <property type="nucleotide sequence ID" value="XM_024854527.1"/>
</dbReference>